<feature type="transmembrane region" description="Helical" evidence="10">
    <location>
        <begin position="168"/>
        <end position="190"/>
    </location>
</feature>
<protein>
    <recommendedName>
        <fullName evidence="3">Multidrug export protein MepA</fullName>
    </recommendedName>
</protein>
<keyword evidence="7 10" id="KW-1133">Transmembrane helix</keyword>
<comment type="similarity">
    <text evidence="2">Belongs to the multi antimicrobial extrusion (MATE) (TC 2.A.66.1) family. MepA subfamily.</text>
</comment>
<dbReference type="GO" id="GO:0042910">
    <property type="term" value="F:xenobiotic transmembrane transporter activity"/>
    <property type="evidence" value="ECO:0007669"/>
    <property type="project" value="InterPro"/>
</dbReference>
<reference evidence="11 12" key="1">
    <citation type="submission" date="2019-08" db="EMBL/GenBank/DDBJ databases">
        <title>In-depth cultivation of the pig gut microbiome towards novel bacterial diversity and tailored functional studies.</title>
        <authorList>
            <person name="Wylensek D."/>
            <person name="Hitch T.C.A."/>
            <person name="Clavel T."/>
        </authorList>
    </citation>
    <scope>NUCLEOTIDE SEQUENCE [LARGE SCALE GENOMIC DNA]</scope>
    <source>
        <strain evidence="11 12">Oil+RF-744-WCA-WT-11</strain>
    </source>
</reference>
<feature type="transmembrane region" description="Helical" evidence="10">
    <location>
        <begin position="327"/>
        <end position="348"/>
    </location>
</feature>
<dbReference type="Pfam" id="PF01554">
    <property type="entry name" value="MatE"/>
    <property type="match status" value="2"/>
</dbReference>
<dbReference type="GO" id="GO:0005886">
    <property type="term" value="C:plasma membrane"/>
    <property type="evidence" value="ECO:0007669"/>
    <property type="project" value="UniProtKB-SubCell"/>
</dbReference>
<feature type="transmembrane region" description="Helical" evidence="10">
    <location>
        <begin position="416"/>
        <end position="440"/>
    </location>
</feature>
<keyword evidence="6 10" id="KW-0812">Transmembrane</keyword>
<dbReference type="InterPro" id="IPR045070">
    <property type="entry name" value="MATE_MepA-like"/>
</dbReference>
<dbReference type="GO" id="GO:0015297">
    <property type="term" value="F:antiporter activity"/>
    <property type="evidence" value="ECO:0007669"/>
    <property type="project" value="InterPro"/>
</dbReference>
<sequence length="453" mass="48626">MGTGYEERMGTEPVTKLIFQMALPAVVAQFVNLLYNIVDRIYIGHIAGHGADALAGVGICSTLIILISAFASFAGGGGAPLASMALGRGDRRLAERILGNGFTLDLFFTVILTVLMAVFMKPLLILTGASDRTLGYAVSYFAVYLTGTFFVMVTAGLTMFINAQGRPGFAMVSTLVGAGLNIGLDPLFIFTFRMGVAGAALASVISQVVSGFMVLGFLFSGKASLRLKREAMKPDGAVLKQMLALGVSPFVMASTESIIGFVLNGTLSKFGDIYVSALSVMQSCMQIVGVPLNGFSQGCTPVISYNFGRRNNDRVRKAFRVSWSVNLFYGLALVLTMMVFPAFYARIFTADAKLIETVRRTMPVFVAGMGIFGMQRACQNTFVALNEAKISLFIAFLRKIFLLVPLALILPHFMGVMGVFTAEAVADATAAVICMLIFLVRFPKILKGNTTEN</sequence>
<keyword evidence="9" id="KW-0046">Antibiotic resistance</keyword>
<feature type="transmembrane region" description="Helical" evidence="10">
    <location>
        <begin position="53"/>
        <end position="76"/>
    </location>
</feature>
<evidence type="ECO:0000256" key="7">
    <source>
        <dbReference type="ARBA" id="ARBA00022989"/>
    </source>
</evidence>
<keyword evidence="8 10" id="KW-0472">Membrane</keyword>
<evidence type="ECO:0000256" key="6">
    <source>
        <dbReference type="ARBA" id="ARBA00022692"/>
    </source>
</evidence>
<evidence type="ECO:0000256" key="3">
    <source>
        <dbReference type="ARBA" id="ARBA00022106"/>
    </source>
</evidence>
<feature type="transmembrane region" description="Helical" evidence="10">
    <location>
        <begin position="287"/>
        <end position="307"/>
    </location>
</feature>
<dbReference type="RefSeq" id="WP_154525566.1">
    <property type="nucleotide sequence ID" value="NZ_JAXFDQ010000008.1"/>
</dbReference>
<evidence type="ECO:0000256" key="8">
    <source>
        <dbReference type="ARBA" id="ARBA00023136"/>
    </source>
</evidence>
<evidence type="ECO:0000256" key="10">
    <source>
        <dbReference type="SAM" id="Phobius"/>
    </source>
</evidence>
<keyword evidence="4" id="KW-0813">Transport</keyword>
<evidence type="ECO:0000313" key="11">
    <source>
        <dbReference type="EMBL" id="MSS15083.1"/>
    </source>
</evidence>
<dbReference type="PANTHER" id="PTHR43823">
    <property type="entry name" value="SPORULATION PROTEIN YKVU"/>
    <property type="match status" value="1"/>
</dbReference>
<comment type="subcellular location">
    <subcellularLocation>
        <location evidence="1">Cell membrane</location>
        <topology evidence="1">Multi-pass membrane protein</topology>
    </subcellularLocation>
</comment>
<keyword evidence="5" id="KW-1003">Cell membrane</keyword>
<dbReference type="Proteomes" id="UP000481852">
    <property type="component" value="Unassembled WGS sequence"/>
</dbReference>
<comment type="caution">
    <text evidence="11">The sequence shown here is derived from an EMBL/GenBank/DDBJ whole genome shotgun (WGS) entry which is preliminary data.</text>
</comment>
<evidence type="ECO:0000256" key="4">
    <source>
        <dbReference type="ARBA" id="ARBA00022448"/>
    </source>
</evidence>
<feature type="transmembrane region" description="Helical" evidence="10">
    <location>
        <begin position="360"/>
        <end position="378"/>
    </location>
</feature>
<dbReference type="InterPro" id="IPR048279">
    <property type="entry name" value="MdtK-like"/>
</dbReference>
<feature type="transmembrane region" description="Helical" evidence="10">
    <location>
        <begin position="17"/>
        <end position="38"/>
    </location>
</feature>
<evidence type="ECO:0000256" key="2">
    <source>
        <dbReference type="ARBA" id="ARBA00008417"/>
    </source>
</evidence>
<keyword evidence="12" id="KW-1185">Reference proteome</keyword>
<dbReference type="InterPro" id="IPR002528">
    <property type="entry name" value="MATE_fam"/>
</dbReference>
<feature type="transmembrane region" description="Helical" evidence="10">
    <location>
        <begin position="196"/>
        <end position="221"/>
    </location>
</feature>
<evidence type="ECO:0000256" key="5">
    <source>
        <dbReference type="ARBA" id="ARBA00022475"/>
    </source>
</evidence>
<feature type="transmembrane region" description="Helical" evidence="10">
    <location>
        <begin position="242"/>
        <end position="267"/>
    </location>
</feature>
<organism evidence="11 12">
    <name type="scientific">Porcincola intestinalis</name>
    <dbReference type="NCBI Taxonomy" id="2606632"/>
    <lineage>
        <taxon>Bacteria</taxon>
        <taxon>Bacillati</taxon>
        <taxon>Bacillota</taxon>
        <taxon>Clostridia</taxon>
        <taxon>Lachnospirales</taxon>
        <taxon>Lachnospiraceae</taxon>
        <taxon>Porcincola</taxon>
    </lineage>
</organism>
<name>A0A6L5X6R5_9FIRM</name>
<feature type="transmembrane region" description="Helical" evidence="10">
    <location>
        <begin position="97"/>
        <end position="120"/>
    </location>
</feature>
<accession>A0A6L5X6R5</accession>
<evidence type="ECO:0000256" key="1">
    <source>
        <dbReference type="ARBA" id="ARBA00004651"/>
    </source>
</evidence>
<dbReference type="AlphaFoldDB" id="A0A6L5X6R5"/>
<dbReference type="PIRSF" id="PIRSF006603">
    <property type="entry name" value="DinF"/>
    <property type="match status" value="1"/>
</dbReference>
<dbReference type="EMBL" id="VULZ01000008">
    <property type="protein sequence ID" value="MSS15083.1"/>
    <property type="molecule type" value="Genomic_DNA"/>
</dbReference>
<dbReference type="InterPro" id="IPR051327">
    <property type="entry name" value="MATE_MepA_subfamily"/>
</dbReference>
<dbReference type="GO" id="GO:0046677">
    <property type="term" value="P:response to antibiotic"/>
    <property type="evidence" value="ECO:0007669"/>
    <property type="project" value="UniProtKB-KW"/>
</dbReference>
<evidence type="ECO:0000256" key="9">
    <source>
        <dbReference type="ARBA" id="ARBA00023251"/>
    </source>
</evidence>
<dbReference type="NCBIfam" id="TIGR00797">
    <property type="entry name" value="matE"/>
    <property type="match status" value="1"/>
</dbReference>
<proteinExistence type="inferred from homology"/>
<dbReference type="PANTHER" id="PTHR43823:SF3">
    <property type="entry name" value="MULTIDRUG EXPORT PROTEIN MEPA"/>
    <property type="match status" value="1"/>
</dbReference>
<gene>
    <name evidence="11" type="ORF">FYJ35_08550</name>
</gene>
<dbReference type="CDD" id="cd13143">
    <property type="entry name" value="MATE_MepA_like"/>
    <property type="match status" value="1"/>
</dbReference>
<feature type="transmembrane region" description="Helical" evidence="10">
    <location>
        <begin position="140"/>
        <end position="161"/>
    </location>
</feature>
<evidence type="ECO:0000313" key="12">
    <source>
        <dbReference type="Proteomes" id="UP000481852"/>
    </source>
</evidence>
<feature type="transmembrane region" description="Helical" evidence="10">
    <location>
        <begin position="390"/>
        <end position="410"/>
    </location>
</feature>